<dbReference type="PANTHER" id="PTHR14856">
    <property type="entry name" value="PQ-LOOP REPEAT-CONTAINING PROTEIN 1-LIKE PROTEIN"/>
    <property type="match status" value="1"/>
</dbReference>
<dbReference type="GO" id="GO:0042147">
    <property type="term" value="P:retrograde transport, endosome to Golgi"/>
    <property type="evidence" value="ECO:0007669"/>
    <property type="project" value="TreeGrafter"/>
</dbReference>
<dbReference type="PANTHER" id="PTHR14856:SF9">
    <property type="entry name" value="PQ-LOOP REPEAT-CONTAINING PROTEIN 1"/>
    <property type="match status" value="1"/>
</dbReference>
<dbReference type="InterPro" id="IPR052241">
    <property type="entry name" value="SLC66/Scramblase_ANY1"/>
</dbReference>
<evidence type="ECO:0000313" key="3">
    <source>
        <dbReference type="WBParaSite" id="L893_g12895.t1"/>
    </source>
</evidence>
<dbReference type="GO" id="GO:0005829">
    <property type="term" value="C:cytosol"/>
    <property type="evidence" value="ECO:0007669"/>
    <property type="project" value="GOC"/>
</dbReference>
<feature type="transmembrane region" description="Helical" evidence="1">
    <location>
        <begin position="23"/>
        <end position="46"/>
    </location>
</feature>
<dbReference type="Gene3D" id="1.20.1280.290">
    <property type="match status" value="1"/>
</dbReference>
<dbReference type="GO" id="GO:0045332">
    <property type="term" value="P:phospholipid translocation"/>
    <property type="evidence" value="ECO:0007669"/>
    <property type="project" value="TreeGrafter"/>
</dbReference>
<protein>
    <submittedName>
        <fullName evidence="3">PQ-loop repeat-containing protein 1</fullName>
    </submittedName>
</protein>
<name>A0A1I7Y5Q4_9BILA</name>
<dbReference type="WBParaSite" id="L893_g12895.t1">
    <property type="protein sequence ID" value="L893_g12895.t1"/>
    <property type="gene ID" value="L893_g12895"/>
</dbReference>
<evidence type="ECO:0000313" key="2">
    <source>
        <dbReference type="Proteomes" id="UP000095287"/>
    </source>
</evidence>
<keyword evidence="1" id="KW-0812">Transmembrane</keyword>
<keyword evidence="1" id="KW-1133">Transmembrane helix</keyword>
<sequence>MVLMWLIGDLAKTAYFVIHNEPAQFWLCAILQITIDIIILLQVLVYSRRSRSSSIPYSVSVSSAKELNGDS</sequence>
<reference evidence="3" key="1">
    <citation type="submission" date="2016-11" db="UniProtKB">
        <authorList>
            <consortium name="WormBaseParasite"/>
        </authorList>
    </citation>
    <scope>IDENTIFICATION</scope>
</reference>
<organism evidence="2 3">
    <name type="scientific">Steinernema glaseri</name>
    <dbReference type="NCBI Taxonomy" id="37863"/>
    <lineage>
        <taxon>Eukaryota</taxon>
        <taxon>Metazoa</taxon>
        <taxon>Ecdysozoa</taxon>
        <taxon>Nematoda</taxon>
        <taxon>Chromadorea</taxon>
        <taxon>Rhabditida</taxon>
        <taxon>Tylenchina</taxon>
        <taxon>Panagrolaimomorpha</taxon>
        <taxon>Strongyloidoidea</taxon>
        <taxon>Steinernematidae</taxon>
        <taxon>Steinernema</taxon>
    </lineage>
</organism>
<dbReference type="GO" id="GO:0005768">
    <property type="term" value="C:endosome"/>
    <property type="evidence" value="ECO:0007669"/>
    <property type="project" value="TreeGrafter"/>
</dbReference>
<keyword evidence="2" id="KW-1185">Reference proteome</keyword>
<dbReference type="GO" id="GO:0005802">
    <property type="term" value="C:trans-Golgi network"/>
    <property type="evidence" value="ECO:0007669"/>
    <property type="project" value="TreeGrafter"/>
</dbReference>
<proteinExistence type="predicted"/>
<dbReference type="AlphaFoldDB" id="A0A1I7Y5Q4"/>
<evidence type="ECO:0000256" key="1">
    <source>
        <dbReference type="SAM" id="Phobius"/>
    </source>
</evidence>
<keyword evidence="1" id="KW-0472">Membrane</keyword>
<accession>A0A1I7Y5Q4</accession>
<dbReference type="Proteomes" id="UP000095287">
    <property type="component" value="Unplaced"/>
</dbReference>